<reference evidence="1 2" key="1">
    <citation type="journal article" date="2015" name="Int. J. Syst. Evol. Microbiol.">
        <title>Erwinia iniecta sp. nov., isolated from Russian wheat aphids (Diuraphis noxia).</title>
        <authorList>
            <person name="Campillo T."/>
            <person name="Luna E."/>
            <person name="Portier P."/>
            <person name="Fischer-Le Saux M."/>
            <person name="Lapitan N."/>
            <person name="Tisserat N.A."/>
            <person name="Leach J.E."/>
        </authorList>
    </citation>
    <scope>NUCLEOTIDE SEQUENCE [LARGE SCALE GENOMIC DNA]</scope>
    <source>
        <strain evidence="1 2">B120</strain>
    </source>
</reference>
<name>A0A0L7T592_9GAMM</name>
<keyword evidence="1" id="KW-0012">Acyltransferase</keyword>
<dbReference type="AlphaFoldDB" id="A0A0L7T592"/>
<keyword evidence="1" id="KW-0808">Transferase</keyword>
<comment type="caution">
    <text evidence="1">The sequence shown here is derived from an EMBL/GenBank/DDBJ whole genome shotgun (WGS) entry which is preliminary data.</text>
</comment>
<evidence type="ECO:0000313" key="1">
    <source>
        <dbReference type="EMBL" id="KOC90518.1"/>
    </source>
</evidence>
<sequence>MIYFSAVGMLNALGNSLDDIAANLVRGYAPGMRPAADWLTGGRSCWIGHVDDELPPLPAELAPHNSRNNR</sequence>
<accession>A0A0L7T592</accession>
<protein>
    <submittedName>
        <fullName evidence="1">3-oxoacyl-ACP synthase</fullName>
        <ecNumber evidence="1">2.3.1.41</ecNumber>
    </submittedName>
</protein>
<dbReference type="Proteomes" id="UP000037088">
    <property type="component" value="Unassembled WGS sequence"/>
</dbReference>
<dbReference type="GO" id="GO:0004315">
    <property type="term" value="F:3-oxoacyl-[acyl-carrier-protein] synthase activity"/>
    <property type="evidence" value="ECO:0007669"/>
    <property type="project" value="UniProtKB-EC"/>
</dbReference>
<feature type="non-terminal residue" evidence="1">
    <location>
        <position position="70"/>
    </location>
</feature>
<organism evidence="1 2">
    <name type="scientific">Winslowiella iniecta</name>
    <dbReference type="NCBI Taxonomy" id="1560201"/>
    <lineage>
        <taxon>Bacteria</taxon>
        <taxon>Pseudomonadati</taxon>
        <taxon>Pseudomonadota</taxon>
        <taxon>Gammaproteobacteria</taxon>
        <taxon>Enterobacterales</taxon>
        <taxon>Erwiniaceae</taxon>
        <taxon>Winslowiella</taxon>
    </lineage>
</organism>
<evidence type="ECO:0000313" key="2">
    <source>
        <dbReference type="Proteomes" id="UP000037088"/>
    </source>
</evidence>
<proteinExistence type="predicted"/>
<dbReference type="EMBL" id="JRXE01000010">
    <property type="protein sequence ID" value="KOC90518.1"/>
    <property type="molecule type" value="Genomic_DNA"/>
</dbReference>
<dbReference type="EC" id="2.3.1.41" evidence="1"/>
<gene>
    <name evidence="1" type="ORF">NG42_09155</name>
</gene>
<keyword evidence="2" id="KW-1185">Reference proteome</keyword>